<reference evidence="2 3" key="1">
    <citation type="submission" date="2020-04" db="EMBL/GenBank/DDBJ databases">
        <title>Chromosome-level genome assembly of a cyprinid fish Onychostoma macrolepis by integration of Nanopore Sequencing, Bionano and Hi-C technology.</title>
        <authorList>
            <person name="Wang D."/>
        </authorList>
    </citation>
    <scope>NUCLEOTIDE SEQUENCE [LARGE SCALE GENOMIC DNA]</scope>
    <source>
        <strain evidence="2">SWU-2019</strain>
        <tissue evidence="2">Muscle</tissue>
    </source>
</reference>
<dbReference type="AlphaFoldDB" id="A0A7J6D5K9"/>
<gene>
    <name evidence="2" type="ORF">G5714_004578</name>
</gene>
<evidence type="ECO:0000313" key="3">
    <source>
        <dbReference type="Proteomes" id="UP000579812"/>
    </source>
</evidence>
<evidence type="ECO:0000313" key="2">
    <source>
        <dbReference type="EMBL" id="KAF4114355.1"/>
    </source>
</evidence>
<feature type="region of interest" description="Disordered" evidence="1">
    <location>
        <begin position="1"/>
        <end position="20"/>
    </location>
</feature>
<proteinExistence type="predicted"/>
<name>A0A7J6D5K9_9TELE</name>
<comment type="caution">
    <text evidence="2">The sequence shown here is derived from an EMBL/GenBank/DDBJ whole genome shotgun (WGS) entry which is preliminary data.</text>
</comment>
<organism evidence="2 3">
    <name type="scientific">Onychostoma macrolepis</name>
    <dbReference type="NCBI Taxonomy" id="369639"/>
    <lineage>
        <taxon>Eukaryota</taxon>
        <taxon>Metazoa</taxon>
        <taxon>Chordata</taxon>
        <taxon>Craniata</taxon>
        <taxon>Vertebrata</taxon>
        <taxon>Euteleostomi</taxon>
        <taxon>Actinopterygii</taxon>
        <taxon>Neopterygii</taxon>
        <taxon>Teleostei</taxon>
        <taxon>Ostariophysi</taxon>
        <taxon>Cypriniformes</taxon>
        <taxon>Cyprinidae</taxon>
        <taxon>Acrossocheilinae</taxon>
        <taxon>Onychostoma</taxon>
    </lineage>
</organism>
<protein>
    <submittedName>
        <fullName evidence="2">Uncharacterized protein</fullName>
    </submittedName>
</protein>
<evidence type="ECO:0000256" key="1">
    <source>
        <dbReference type="SAM" id="MobiDB-lite"/>
    </source>
</evidence>
<keyword evidence="3" id="KW-1185">Reference proteome</keyword>
<sequence length="77" mass="8921">MKKAFTTCFPSSAEADEDDDDCLDDAELWNVLPVDEEERVLHSDDRQEDKNGHSYVKLDEDIVKRSCDKAVFKYYSV</sequence>
<dbReference type="EMBL" id="JAAMOB010000004">
    <property type="protein sequence ID" value="KAF4114355.1"/>
    <property type="molecule type" value="Genomic_DNA"/>
</dbReference>
<accession>A0A7J6D5K9</accession>
<dbReference type="Proteomes" id="UP000579812">
    <property type="component" value="Unassembled WGS sequence"/>
</dbReference>